<gene>
    <name evidence="1" type="ORF">H4281_23670</name>
</gene>
<keyword evidence="2" id="KW-1185">Reference proteome</keyword>
<evidence type="ECO:0000313" key="1">
    <source>
        <dbReference type="EMBL" id="MBB1156161.1"/>
    </source>
</evidence>
<proteinExistence type="predicted"/>
<accession>A0A7W3ZC39</accession>
<organism evidence="1 2">
    <name type="scientific">Amycolatopsis dendrobii</name>
    <dbReference type="NCBI Taxonomy" id="2760662"/>
    <lineage>
        <taxon>Bacteria</taxon>
        <taxon>Bacillati</taxon>
        <taxon>Actinomycetota</taxon>
        <taxon>Actinomycetes</taxon>
        <taxon>Pseudonocardiales</taxon>
        <taxon>Pseudonocardiaceae</taxon>
        <taxon>Amycolatopsis</taxon>
    </lineage>
</organism>
<name>A0A7W3ZC39_9PSEU</name>
<sequence>MTNASDRWVLAFDGSCRFCRAMSRAVAEACDGTLEVLPLAQPDVRRWREQALGADPAWAPTLIRVRPDGTRAWVGPRLGVKLARHLGVRSTLAVLGAMGRTRRPAQRNQLGVRSLVGGLAVAAALVKLGPSGGKGKGKGEDPVAWAESNKDRLPQAYSEFAEHSLPYRKAIFTASSAAVRSRLWTEHLRQYGATHDSLSESQERALQRAAEVLGNESLHSRPSPPDLNQVLEDLRAVVTAAFAGEAQSIIATLGPSEPEAASDDCQCSMESDYCWQGCVYSDECHRVGGCGTGWLYVCDGWCDGP</sequence>
<reference evidence="1 2" key="1">
    <citation type="submission" date="2020-08" db="EMBL/GenBank/DDBJ databases">
        <title>Amycolatopsis sp. nov. DR6-1 isolated from Dendrobium heterocarpum.</title>
        <authorList>
            <person name="Tedsree N."/>
            <person name="Kuncharoen N."/>
            <person name="Likhitwitayawuid K."/>
            <person name="Tanasupawat S."/>
        </authorList>
    </citation>
    <scope>NUCLEOTIDE SEQUENCE [LARGE SCALE GENOMIC DNA]</scope>
    <source>
        <strain evidence="1 2">DR6-1</strain>
    </source>
</reference>
<comment type="caution">
    <text evidence="1">The sequence shown here is derived from an EMBL/GenBank/DDBJ whole genome shotgun (WGS) entry which is preliminary data.</text>
</comment>
<protein>
    <submittedName>
        <fullName evidence="1">Bacteriocin fulvocin C-related protein</fullName>
    </submittedName>
</protein>
<dbReference type="Proteomes" id="UP000526734">
    <property type="component" value="Unassembled WGS sequence"/>
</dbReference>
<dbReference type="RefSeq" id="WP_182893118.1">
    <property type="nucleotide sequence ID" value="NZ_JACGZW010000008.1"/>
</dbReference>
<evidence type="ECO:0000313" key="2">
    <source>
        <dbReference type="Proteomes" id="UP000526734"/>
    </source>
</evidence>
<dbReference type="EMBL" id="JACGZW010000008">
    <property type="protein sequence ID" value="MBB1156161.1"/>
    <property type="molecule type" value="Genomic_DNA"/>
</dbReference>
<dbReference type="AlphaFoldDB" id="A0A7W3ZC39"/>
<dbReference type="NCBIfam" id="NF033852">
    <property type="entry name" value="fulvocin_rel"/>
    <property type="match status" value="1"/>
</dbReference>